<evidence type="ECO:0000256" key="2">
    <source>
        <dbReference type="SAM" id="SignalP"/>
    </source>
</evidence>
<dbReference type="InterPro" id="IPR050855">
    <property type="entry name" value="NDM-1-like"/>
</dbReference>
<reference evidence="4" key="1">
    <citation type="submission" date="2023-03" db="EMBL/GenBank/DDBJ databases">
        <title>Andean soil-derived lignocellulolytic bacterial consortium as a source of novel taxa and putative plastic-active enzymes.</title>
        <authorList>
            <person name="Diaz-Garcia L."/>
            <person name="Chuvochina M."/>
            <person name="Feuerriegel G."/>
            <person name="Bunk B."/>
            <person name="Sproer C."/>
            <person name="Streit W.R."/>
            <person name="Rodriguez L.M."/>
            <person name="Overmann J."/>
            <person name="Jimenez D.J."/>
        </authorList>
    </citation>
    <scope>NUCLEOTIDE SEQUENCE</scope>
    <source>
        <strain evidence="4">MAG 26</strain>
    </source>
</reference>
<dbReference type="KEGG" id="acob:P0Y56_09935"/>
<dbReference type="SMART" id="SM00849">
    <property type="entry name" value="Lactamase_B"/>
    <property type="match status" value="1"/>
</dbReference>
<dbReference type="InterPro" id="IPR036866">
    <property type="entry name" value="RibonucZ/Hydroxyglut_hydro"/>
</dbReference>
<feature type="chain" id="PRO_5042583255" evidence="2">
    <location>
        <begin position="23"/>
        <end position="313"/>
    </location>
</feature>
<proteinExistence type="inferred from homology"/>
<dbReference type="PANTHER" id="PTHR42951">
    <property type="entry name" value="METALLO-BETA-LACTAMASE DOMAIN-CONTAINING"/>
    <property type="match status" value="1"/>
</dbReference>
<evidence type="ECO:0000259" key="3">
    <source>
        <dbReference type="SMART" id="SM00849"/>
    </source>
</evidence>
<sequence>MTLGRLVLLSSLVLAVPAAALAAEPAAPLFKPWIDGEDPSEPIMQVQQYDPDTFVIRQSVRTNFEAPFLYLLFGKDKALLLDTGAGGLEIRPTIDKLIADWCAKHGRSSIPLVVAHSHGHGDHHAGDAEFTARPDTQVVGLLPTEVAAFFGVTDWPRQIVTFDLGGRPLSIIPTPGHQPAHIVVYDPKTQLLLSGDTLYPGRLYVPANWAGVFRESMDRLAGFVREHPVSHILGAHIEMTTTPGKDYVQAAPVHANEHVLELAPEAAFKVAQVADGMGDSKDPGVTDDFIVFPVPARKPDPAGKELPLVKAAP</sequence>
<dbReference type="SUPFAM" id="SSF56281">
    <property type="entry name" value="Metallo-hydrolase/oxidoreductase"/>
    <property type="match status" value="1"/>
</dbReference>
<comment type="similarity">
    <text evidence="1">Belongs to the metallo-beta-lactamase superfamily. Class-B beta-lactamase family.</text>
</comment>
<dbReference type="Pfam" id="PF00753">
    <property type="entry name" value="Lactamase_B"/>
    <property type="match status" value="1"/>
</dbReference>
<dbReference type="GO" id="GO:0017001">
    <property type="term" value="P:antibiotic catabolic process"/>
    <property type="evidence" value="ECO:0007669"/>
    <property type="project" value="UniProtKB-ARBA"/>
</dbReference>
<organism evidence="4 5">
    <name type="scientific">Candidatus Andeanibacterium colombiense</name>
    <dbReference type="NCBI Taxonomy" id="3121345"/>
    <lineage>
        <taxon>Bacteria</taxon>
        <taxon>Pseudomonadati</taxon>
        <taxon>Pseudomonadota</taxon>
        <taxon>Alphaproteobacteria</taxon>
        <taxon>Sphingomonadales</taxon>
        <taxon>Sphingomonadaceae</taxon>
        <taxon>Candidatus Andeanibacterium</taxon>
    </lineage>
</organism>
<dbReference type="InterPro" id="IPR001279">
    <property type="entry name" value="Metallo-B-lactamas"/>
</dbReference>
<accession>A0AAJ6BNH5</accession>
<keyword evidence="2" id="KW-0732">Signal</keyword>
<protein>
    <submittedName>
        <fullName evidence="4">MBL fold metallo-hydrolase</fullName>
    </submittedName>
</protein>
<dbReference type="Gene3D" id="3.60.15.10">
    <property type="entry name" value="Ribonuclease Z/Hydroxyacylglutathione hydrolase-like"/>
    <property type="match status" value="1"/>
</dbReference>
<dbReference type="Proteomes" id="UP001218362">
    <property type="component" value="Chromosome"/>
</dbReference>
<feature type="domain" description="Metallo-beta-lactamase" evidence="3">
    <location>
        <begin position="66"/>
        <end position="236"/>
    </location>
</feature>
<gene>
    <name evidence="4" type="ORF">P0Y56_09935</name>
</gene>
<evidence type="ECO:0000256" key="1">
    <source>
        <dbReference type="ARBA" id="ARBA00005250"/>
    </source>
</evidence>
<evidence type="ECO:0000313" key="5">
    <source>
        <dbReference type="Proteomes" id="UP001218362"/>
    </source>
</evidence>
<dbReference type="EMBL" id="CP119316">
    <property type="protein sequence ID" value="WEK45355.1"/>
    <property type="molecule type" value="Genomic_DNA"/>
</dbReference>
<name>A0AAJ6BNH5_9SPHN</name>
<evidence type="ECO:0000313" key="4">
    <source>
        <dbReference type="EMBL" id="WEK45355.1"/>
    </source>
</evidence>
<dbReference type="AlphaFoldDB" id="A0AAJ6BNH5"/>
<dbReference type="PANTHER" id="PTHR42951:SF4">
    <property type="entry name" value="ACYL-COENZYME A THIOESTERASE MBLAC2"/>
    <property type="match status" value="1"/>
</dbReference>
<feature type="signal peptide" evidence="2">
    <location>
        <begin position="1"/>
        <end position="22"/>
    </location>
</feature>